<dbReference type="Proteomes" id="UP000248882">
    <property type="component" value="Unassembled WGS sequence"/>
</dbReference>
<organism evidence="1 2">
    <name type="scientific">Algoriphagus chordae</name>
    <dbReference type="NCBI Taxonomy" id="237019"/>
    <lineage>
        <taxon>Bacteria</taxon>
        <taxon>Pseudomonadati</taxon>
        <taxon>Bacteroidota</taxon>
        <taxon>Cytophagia</taxon>
        <taxon>Cytophagales</taxon>
        <taxon>Cyclobacteriaceae</taxon>
        <taxon>Algoriphagus</taxon>
    </lineage>
</organism>
<dbReference type="AlphaFoldDB" id="A0A2W7QFH7"/>
<reference evidence="1 2" key="1">
    <citation type="submission" date="2018-06" db="EMBL/GenBank/DDBJ databases">
        <title>Genomic Encyclopedia of Archaeal and Bacterial Type Strains, Phase II (KMG-II): from individual species to whole genera.</title>
        <authorList>
            <person name="Goeker M."/>
        </authorList>
    </citation>
    <scope>NUCLEOTIDE SEQUENCE [LARGE SCALE GENOMIC DNA]</scope>
    <source>
        <strain evidence="1 2">DSM 19830</strain>
    </source>
</reference>
<sequence>MKRLFFYTTLFVSLYSCDNKTSSDSSISSSNTLENFSFSVDTLVVDVGEEIFMPGAYSIFALSDDADRVFTFYEPETEVHEIDLKNLKLLQRHRFEKDGPNMIPQFTSYMQQVNDDELFLANFYKSGIFKTSGEKTQTIPLQSEKYTGFDPDYSFTMGNSIRISADKKAVLFFPNAGIGAPDGLAVLNTEKMSGKLLPLPALEMSNKYRVSLKDGSVSLGQLQQTSWVNGQFLIYSGATSDIYVYEHLSDSLRLVTFPHEIVPKAKTGEFPTEFDSYEKMREVSNEINKQITFSEFLWDESRQMYFRMAQQNWQLNEVAMAYTADTYLFAYDQEFNLIGETEMDGLDFMFSGGFMREGKLYMRWVVGENPAFFVYTFDF</sequence>
<proteinExistence type="predicted"/>
<dbReference type="RefSeq" id="WP_111322920.1">
    <property type="nucleotide sequence ID" value="NZ_QKZT01000027.1"/>
</dbReference>
<gene>
    <name evidence="1" type="ORF">LV85_04100</name>
</gene>
<evidence type="ECO:0000313" key="2">
    <source>
        <dbReference type="Proteomes" id="UP000248882"/>
    </source>
</evidence>
<protein>
    <submittedName>
        <fullName evidence="1">Uncharacterized protein DUF4221</fullName>
    </submittedName>
</protein>
<dbReference type="PROSITE" id="PS51257">
    <property type="entry name" value="PROKAR_LIPOPROTEIN"/>
    <property type="match status" value="1"/>
</dbReference>
<dbReference type="EMBL" id="QKZT01000027">
    <property type="protein sequence ID" value="PZX47003.1"/>
    <property type="molecule type" value="Genomic_DNA"/>
</dbReference>
<comment type="caution">
    <text evidence="1">The sequence shown here is derived from an EMBL/GenBank/DDBJ whole genome shotgun (WGS) entry which is preliminary data.</text>
</comment>
<dbReference type="Pfam" id="PF13970">
    <property type="entry name" value="DUF4221"/>
    <property type="match status" value="1"/>
</dbReference>
<dbReference type="OrthoDB" id="833511at2"/>
<name>A0A2W7QFH7_9BACT</name>
<keyword evidence="2" id="KW-1185">Reference proteome</keyword>
<evidence type="ECO:0000313" key="1">
    <source>
        <dbReference type="EMBL" id="PZX47003.1"/>
    </source>
</evidence>
<accession>A0A2W7QFH7</accession>
<dbReference type="InterPro" id="IPR025316">
    <property type="entry name" value="DUF4221"/>
</dbReference>